<evidence type="ECO:0000256" key="2">
    <source>
        <dbReference type="SAM" id="Phobius"/>
    </source>
</evidence>
<keyword evidence="2" id="KW-1133">Transmembrane helix</keyword>
<keyword evidence="4" id="KW-1185">Reference proteome</keyword>
<keyword evidence="2" id="KW-0812">Transmembrane</keyword>
<evidence type="ECO:0000256" key="1">
    <source>
        <dbReference type="SAM" id="MobiDB-lite"/>
    </source>
</evidence>
<proteinExistence type="predicted"/>
<dbReference type="STRING" id="988821.SAMN05421867_104153"/>
<keyword evidence="2" id="KW-0472">Membrane</keyword>
<evidence type="ECO:0000313" key="3">
    <source>
        <dbReference type="EMBL" id="SFA96384.1"/>
    </source>
</evidence>
<dbReference type="RefSeq" id="WP_139224331.1">
    <property type="nucleotide sequence ID" value="NZ_BONM01000010.1"/>
</dbReference>
<organism evidence="3 4">
    <name type="scientific">Cellulomonas marina</name>
    <dbReference type="NCBI Taxonomy" id="988821"/>
    <lineage>
        <taxon>Bacteria</taxon>
        <taxon>Bacillati</taxon>
        <taxon>Actinomycetota</taxon>
        <taxon>Actinomycetes</taxon>
        <taxon>Micrococcales</taxon>
        <taxon>Cellulomonadaceae</taxon>
        <taxon>Cellulomonas</taxon>
    </lineage>
</organism>
<sequence length="209" mass="21051">MSPDDRAVTPPAARPHARATPAVRARRLVGDGLALAVVVVALLAGQAVHGAVDAVAEPARDVRAAAGGLADDLRAGADRVDGAPLVGDALAEPLTGAASRADAVATASGDGVARIERLADVLRAAVVGVPLVGAVAARVLPRLRRRRQRAAVDALAARPGGDRLLALRALVAGAPDEVLALHPDPVGAWAAGDPVLVRALVDLERRAHA</sequence>
<gene>
    <name evidence="3" type="ORF">SAMN05421867_104153</name>
</gene>
<feature type="transmembrane region" description="Helical" evidence="2">
    <location>
        <begin position="121"/>
        <end position="140"/>
    </location>
</feature>
<feature type="transmembrane region" description="Helical" evidence="2">
    <location>
        <begin position="28"/>
        <end position="48"/>
    </location>
</feature>
<dbReference type="Proteomes" id="UP000199012">
    <property type="component" value="Unassembled WGS sequence"/>
</dbReference>
<dbReference type="EMBL" id="FOKA01000004">
    <property type="protein sequence ID" value="SFA96384.1"/>
    <property type="molecule type" value="Genomic_DNA"/>
</dbReference>
<name>A0A1I0X6B8_9CELL</name>
<protein>
    <submittedName>
        <fullName evidence="3">Uncharacterized protein</fullName>
    </submittedName>
</protein>
<dbReference type="OrthoDB" id="5198533at2"/>
<evidence type="ECO:0000313" key="4">
    <source>
        <dbReference type="Proteomes" id="UP000199012"/>
    </source>
</evidence>
<dbReference type="AlphaFoldDB" id="A0A1I0X6B8"/>
<reference evidence="4" key="1">
    <citation type="submission" date="2016-10" db="EMBL/GenBank/DDBJ databases">
        <authorList>
            <person name="Varghese N."/>
            <person name="Submissions S."/>
        </authorList>
    </citation>
    <scope>NUCLEOTIDE SEQUENCE [LARGE SCALE GENOMIC DNA]</scope>
    <source>
        <strain evidence="4">CGMCC 4.6945</strain>
    </source>
</reference>
<accession>A0A1I0X6B8</accession>
<feature type="region of interest" description="Disordered" evidence="1">
    <location>
        <begin position="1"/>
        <end position="20"/>
    </location>
</feature>